<evidence type="ECO:0000313" key="1">
    <source>
        <dbReference type="EMBL" id="CAD8149166.1"/>
    </source>
</evidence>
<keyword evidence="2" id="KW-1185">Reference proteome</keyword>
<sequence>MSLIHKTSKELNETSYKKNKLIGIILMKKYQNRETKNSQYKNNYSPNILDNSTLILLTEKCQIESIMKAPYIQSMQKYY</sequence>
<proteinExistence type="predicted"/>
<reference evidence="1" key="1">
    <citation type="submission" date="2021-01" db="EMBL/GenBank/DDBJ databases">
        <authorList>
            <consortium name="Genoscope - CEA"/>
            <person name="William W."/>
        </authorList>
    </citation>
    <scope>NUCLEOTIDE SEQUENCE</scope>
</reference>
<name>A0A8S1TD13_9CILI</name>
<organism evidence="1 2">
    <name type="scientific">Paramecium pentaurelia</name>
    <dbReference type="NCBI Taxonomy" id="43138"/>
    <lineage>
        <taxon>Eukaryota</taxon>
        <taxon>Sar</taxon>
        <taxon>Alveolata</taxon>
        <taxon>Ciliophora</taxon>
        <taxon>Intramacronucleata</taxon>
        <taxon>Oligohymenophorea</taxon>
        <taxon>Peniculida</taxon>
        <taxon>Parameciidae</taxon>
        <taxon>Paramecium</taxon>
    </lineage>
</organism>
<protein>
    <submittedName>
        <fullName evidence="1">Uncharacterized protein</fullName>
    </submittedName>
</protein>
<gene>
    <name evidence="1" type="ORF">PPENT_87.1.T0180448</name>
</gene>
<dbReference type="AlphaFoldDB" id="A0A8S1TD13"/>
<comment type="caution">
    <text evidence="1">The sequence shown here is derived from an EMBL/GenBank/DDBJ whole genome shotgun (WGS) entry which is preliminary data.</text>
</comment>
<evidence type="ECO:0000313" key="2">
    <source>
        <dbReference type="Proteomes" id="UP000689195"/>
    </source>
</evidence>
<dbReference type="Proteomes" id="UP000689195">
    <property type="component" value="Unassembled WGS sequence"/>
</dbReference>
<dbReference type="EMBL" id="CAJJDO010000018">
    <property type="protein sequence ID" value="CAD8149166.1"/>
    <property type="molecule type" value="Genomic_DNA"/>
</dbReference>
<accession>A0A8S1TD13</accession>